<dbReference type="KEGG" id="rpe:RPE_2215"/>
<sequence>MARIAIQTLGTRGDVQPFVALGLGLQKAGLQVSFATAPQFESLVTEHGLQFHPLPGDLVDLIQTPLGKAAISGRHKLIATLRLMARVRPMFRPLLDAQWAAAQGADAIVYHPKAIGGVHIAEKLGIAAFVALPLPALSPTRAFPSPLLPFADLGPLNRASHALTIRYGDLAFRKAVRTWRREVLGLPAASDWLSLRGRPVTKLYPYSPAVVPVPADWDATSQVTGYWFLDEAEDWTPPAPLAAFLQAGPPPVYVGFGSLPCDDAERVTTLVVDALTRAGQRGVLATGWGGLAIRPMPAHIHMLQEAPHHWLFPRMAAVVHHGGAGTTAAGLRAGRASVICPMFGDQPFWGRAVHALGAGPAPIPHRQLTPERLAAAISSAVHDPAMRRRAMEIGRTISQEDGVAKAVDLIARDSRC</sequence>
<dbReference type="eggNOG" id="COG1819">
    <property type="taxonomic scope" value="Bacteria"/>
</dbReference>
<evidence type="ECO:0000259" key="2">
    <source>
        <dbReference type="Pfam" id="PF06722"/>
    </source>
</evidence>
<accession>Q07PH7</accession>
<dbReference type="PANTHER" id="PTHR48050">
    <property type="entry name" value="STEROL 3-BETA-GLUCOSYLTRANSFERASE"/>
    <property type="match status" value="1"/>
</dbReference>
<name>Q07PH7_RHOP5</name>
<dbReference type="GO" id="GO:0005975">
    <property type="term" value="P:carbohydrate metabolic process"/>
    <property type="evidence" value="ECO:0007669"/>
    <property type="project" value="InterPro"/>
</dbReference>
<evidence type="ECO:0000259" key="1">
    <source>
        <dbReference type="Pfam" id="PF03033"/>
    </source>
</evidence>
<evidence type="ECO:0000313" key="3">
    <source>
        <dbReference type="EMBL" id="ABJ06157.1"/>
    </source>
</evidence>
<dbReference type="PANTHER" id="PTHR48050:SF13">
    <property type="entry name" value="STEROL 3-BETA-GLUCOSYLTRANSFERASE UGT80A2"/>
    <property type="match status" value="1"/>
</dbReference>
<dbReference type="CAZy" id="GT1">
    <property type="family name" value="Glycosyltransferase Family 1"/>
</dbReference>
<dbReference type="SUPFAM" id="SSF53756">
    <property type="entry name" value="UDP-Glycosyltransferase/glycogen phosphorylase"/>
    <property type="match status" value="1"/>
</dbReference>
<dbReference type="STRING" id="316055.RPE_2215"/>
<dbReference type="HOGENOM" id="CLU_000537_8_0_5"/>
<dbReference type="InterPro" id="IPR004276">
    <property type="entry name" value="GlycoTrans_28_N"/>
</dbReference>
<dbReference type="Pfam" id="PF06722">
    <property type="entry name" value="EryCIII-like_C"/>
    <property type="match status" value="1"/>
</dbReference>
<dbReference type="CDD" id="cd03784">
    <property type="entry name" value="GT1_Gtf-like"/>
    <property type="match status" value="1"/>
</dbReference>
<feature type="domain" description="Erythromycin biosynthesis protein CIII-like C-terminal" evidence="2">
    <location>
        <begin position="293"/>
        <end position="393"/>
    </location>
</feature>
<dbReference type="GO" id="GO:0008194">
    <property type="term" value="F:UDP-glycosyltransferase activity"/>
    <property type="evidence" value="ECO:0007669"/>
    <property type="project" value="InterPro"/>
</dbReference>
<dbReference type="EMBL" id="CP000463">
    <property type="protein sequence ID" value="ABJ06157.1"/>
    <property type="molecule type" value="Genomic_DNA"/>
</dbReference>
<feature type="domain" description="Glycosyltransferase family 28 N-terminal" evidence="1">
    <location>
        <begin position="4"/>
        <end position="135"/>
    </location>
</feature>
<dbReference type="GO" id="GO:0033072">
    <property type="term" value="P:vancomycin biosynthetic process"/>
    <property type="evidence" value="ECO:0007669"/>
    <property type="project" value="UniProtKB-ARBA"/>
</dbReference>
<dbReference type="Pfam" id="PF03033">
    <property type="entry name" value="Glyco_transf_28"/>
    <property type="match status" value="1"/>
</dbReference>
<dbReference type="InterPro" id="IPR010610">
    <property type="entry name" value="EryCIII-like_C"/>
</dbReference>
<organism evidence="3">
    <name type="scientific">Rhodopseudomonas palustris (strain BisA53)</name>
    <dbReference type="NCBI Taxonomy" id="316055"/>
    <lineage>
        <taxon>Bacteria</taxon>
        <taxon>Pseudomonadati</taxon>
        <taxon>Pseudomonadota</taxon>
        <taxon>Alphaproteobacteria</taxon>
        <taxon>Hyphomicrobiales</taxon>
        <taxon>Nitrobacteraceae</taxon>
        <taxon>Rhodopseudomonas</taxon>
    </lineage>
</organism>
<dbReference type="InterPro" id="IPR002213">
    <property type="entry name" value="UDP_glucos_trans"/>
</dbReference>
<proteinExistence type="predicted"/>
<dbReference type="GO" id="GO:0016758">
    <property type="term" value="F:hexosyltransferase activity"/>
    <property type="evidence" value="ECO:0007669"/>
    <property type="project" value="InterPro"/>
</dbReference>
<dbReference type="Gene3D" id="3.40.50.2000">
    <property type="entry name" value="Glycogen Phosphorylase B"/>
    <property type="match status" value="2"/>
</dbReference>
<gene>
    <name evidence="3" type="ordered locus">RPE_2215</name>
</gene>
<protein>
    <submittedName>
        <fullName evidence="3">Glycosyl transferase, family 28</fullName>
    </submittedName>
</protein>
<keyword evidence="3" id="KW-0808">Transferase</keyword>
<reference evidence="3" key="1">
    <citation type="submission" date="2006-09" db="EMBL/GenBank/DDBJ databases">
        <title>Complete sequence of Rhodopseudomonas palustris BisA53.</title>
        <authorList>
            <consortium name="US DOE Joint Genome Institute"/>
            <person name="Copeland A."/>
            <person name="Lucas S."/>
            <person name="Lapidus A."/>
            <person name="Barry K."/>
            <person name="Detter J.C."/>
            <person name="Glavina del Rio T."/>
            <person name="Hammon N."/>
            <person name="Israni S."/>
            <person name="Dalin E."/>
            <person name="Tice H."/>
            <person name="Pitluck S."/>
            <person name="Chain P."/>
            <person name="Malfatti S."/>
            <person name="Shin M."/>
            <person name="Vergez L."/>
            <person name="Schmutz J."/>
            <person name="Larimer F."/>
            <person name="Land M."/>
            <person name="Hauser L."/>
            <person name="Pelletier D.A."/>
            <person name="Kyrpides N."/>
            <person name="Kim E."/>
            <person name="Harwood C.S."/>
            <person name="Oda Y."/>
            <person name="Richardson P."/>
        </authorList>
    </citation>
    <scope>NUCLEOTIDE SEQUENCE [LARGE SCALE GENOMIC DNA]</scope>
    <source>
        <strain evidence="3">BisA53</strain>
    </source>
</reference>
<dbReference type="FunFam" id="3.40.50.2000:FF:000009">
    <property type="entry name" value="Sterol 3-beta-glucosyltransferase UGT80A2"/>
    <property type="match status" value="1"/>
</dbReference>
<dbReference type="AlphaFoldDB" id="Q07PH7"/>
<dbReference type="InterPro" id="IPR050426">
    <property type="entry name" value="Glycosyltransferase_28"/>
</dbReference>
<dbReference type="OrthoDB" id="9805366at2"/>